<comment type="caution">
    <text evidence="1">The sequence shown here is derived from an EMBL/GenBank/DDBJ whole genome shotgun (WGS) entry which is preliminary data.</text>
</comment>
<name>A0ABV4FLJ0_9BRAD</name>
<dbReference type="Proteomes" id="UP001565369">
    <property type="component" value="Unassembled WGS sequence"/>
</dbReference>
<protein>
    <recommendedName>
        <fullName evidence="3">SIR2-like domain-containing protein</fullName>
    </recommendedName>
</protein>
<proteinExistence type="predicted"/>
<accession>A0ABV4FLJ0</accession>
<evidence type="ECO:0008006" key="3">
    <source>
        <dbReference type="Google" id="ProtNLM"/>
    </source>
</evidence>
<organism evidence="1 2">
    <name type="scientific">Bradyrhizobium ottawaense</name>
    <dbReference type="NCBI Taxonomy" id="931866"/>
    <lineage>
        <taxon>Bacteria</taxon>
        <taxon>Pseudomonadati</taxon>
        <taxon>Pseudomonadota</taxon>
        <taxon>Alphaproteobacteria</taxon>
        <taxon>Hyphomicrobiales</taxon>
        <taxon>Nitrobacteraceae</taxon>
        <taxon>Bradyrhizobium</taxon>
    </lineage>
</organism>
<evidence type="ECO:0000313" key="1">
    <source>
        <dbReference type="EMBL" id="MEY9452436.1"/>
    </source>
</evidence>
<gene>
    <name evidence="1" type="ORF">ABIG07_001384</name>
</gene>
<keyword evidence="2" id="KW-1185">Reference proteome</keyword>
<dbReference type="EMBL" id="JBGBZJ010000003">
    <property type="protein sequence ID" value="MEY9452436.1"/>
    <property type="molecule type" value="Genomic_DNA"/>
</dbReference>
<evidence type="ECO:0000313" key="2">
    <source>
        <dbReference type="Proteomes" id="UP001565369"/>
    </source>
</evidence>
<sequence length="208" mass="23597">MQSDLMYFASRIFDGYAILFLGSGFSAHSKNRQNEHLPTGGSLARLLKGKLEFSSDYPLDVLSREYIAKFGETRLLSLLQERLTAAAASQDQVSLIGLPWRRIYTTNYDNVVELAANQAPKRIIATTLRDRADTNRAVTQCVHLNGRLSSVDIRTFQSDIKLTRASYLTDTFLDTPWSATFRKRSRSSNCGYVRRLQYVRPGCCQNRL</sequence>
<reference evidence="1 2" key="1">
    <citation type="submission" date="2024-07" db="EMBL/GenBank/DDBJ databases">
        <title>Genomic Encyclopedia of Type Strains, Phase V (KMG-V): Genome sequencing to study the core and pangenomes of soil and plant-associated prokaryotes.</title>
        <authorList>
            <person name="Whitman W."/>
        </authorList>
    </citation>
    <scope>NUCLEOTIDE SEQUENCE [LARGE SCALE GENOMIC DNA]</scope>
    <source>
        <strain evidence="1 2">USDA 152</strain>
    </source>
</reference>